<feature type="non-terminal residue" evidence="1">
    <location>
        <position position="287"/>
    </location>
</feature>
<keyword evidence="2" id="KW-1185">Reference proteome</keyword>
<dbReference type="EMBL" id="LSMT01005524">
    <property type="protein sequence ID" value="PFW92924.1"/>
    <property type="molecule type" value="Genomic_DNA"/>
</dbReference>
<sequence length="287" mass="32700">MRVLFSGEALLEYGPLEPVLPDLPDFTYIPCLWTRRFEDGVPEGWLSVMKDIQRESNYRRTKLVNNLNSFKAVIDSDAFQGKTPEQVRQELKRPDSVLIKTPGSMLDIESNQGLAAGQFEMLERGDYELQQVSGIYDDALGKETNAQSGVAIQQRQINSVRNQVFAFDNLRMMKKREAKLLLDLIQGGGDEFMEAQILTEEERETILLNVVREVQGEKVVFNDIRTLPLSIYVEEVPDFESSLQEQQEALQALLGNANASLIMQSPLFMKRMGIRDYEELAAEMKQL</sequence>
<proteinExistence type="predicted"/>
<dbReference type="Proteomes" id="UP000225706">
    <property type="component" value="Unassembled WGS sequence"/>
</dbReference>
<reference evidence="2" key="1">
    <citation type="journal article" date="2017" name="bioRxiv">
        <title>Comparative analysis of the genomes of Stylophora pistillata and Acropora digitifera provides evidence for extensive differences between species of corals.</title>
        <authorList>
            <person name="Voolstra C.R."/>
            <person name="Li Y."/>
            <person name="Liew Y.J."/>
            <person name="Baumgarten S."/>
            <person name="Zoccola D."/>
            <person name="Flot J.-F."/>
            <person name="Tambutte S."/>
            <person name="Allemand D."/>
            <person name="Aranda M."/>
        </authorList>
    </citation>
    <scope>NUCLEOTIDE SEQUENCE [LARGE SCALE GENOMIC DNA]</scope>
</reference>
<dbReference type="Pfam" id="PF16510">
    <property type="entry name" value="P22_portal"/>
    <property type="match status" value="1"/>
</dbReference>
<name>A0A2B4PMB4_STYPI</name>
<protein>
    <submittedName>
        <fullName evidence="1">Uncharacterized protein</fullName>
    </submittedName>
</protein>
<organism evidence="1 2">
    <name type="scientific">Stylophora pistillata</name>
    <name type="common">Smooth cauliflower coral</name>
    <dbReference type="NCBI Taxonomy" id="50429"/>
    <lineage>
        <taxon>Eukaryota</taxon>
        <taxon>Metazoa</taxon>
        <taxon>Cnidaria</taxon>
        <taxon>Anthozoa</taxon>
        <taxon>Hexacorallia</taxon>
        <taxon>Scleractinia</taxon>
        <taxon>Astrocoeniina</taxon>
        <taxon>Pocilloporidae</taxon>
        <taxon>Stylophora</taxon>
    </lineage>
</organism>
<gene>
    <name evidence="1" type="ORF">AWC38_SpisGene25740</name>
</gene>
<evidence type="ECO:0000313" key="1">
    <source>
        <dbReference type="EMBL" id="PFW92924.1"/>
    </source>
</evidence>
<accession>A0A2B4PMB4</accession>
<comment type="caution">
    <text evidence="1">The sequence shown here is derived from an EMBL/GenBank/DDBJ whole genome shotgun (WGS) entry which is preliminary data.</text>
</comment>
<dbReference type="AlphaFoldDB" id="A0A2B4PMB4"/>
<evidence type="ECO:0000313" key="2">
    <source>
        <dbReference type="Proteomes" id="UP000225706"/>
    </source>
</evidence>
<dbReference type="InterPro" id="IPR032427">
    <property type="entry name" value="P22_portal"/>
</dbReference>